<reference evidence="5" key="1">
    <citation type="journal article" date="2019" name="Int. J. Syst. Evol. Microbiol.">
        <title>The Global Catalogue of Microorganisms (GCM) 10K type strain sequencing project: providing services to taxonomists for standard genome sequencing and annotation.</title>
        <authorList>
            <consortium name="The Broad Institute Genomics Platform"/>
            <consortium name="The Broad Institute Genome Sequencing Center for Infectious Disease"/>
            <person name="Wu L."/>
            <person name="Ma J."/>
        </authorList>
    </citation>
    <scope>NUCLEOTIDE SEQUENCE [LARGE SCALE GENOMIC DNA]</scope>
    <source>
        <strain evidence="5">CCM 8896</strain>
    </source>
</reference>
<keyword evidence="2 3" id="KW-0819">tRNA processing</keyword>
<keyword evidence="3" id="KW-0067">ATP-binding</keyword>
<comment type="function">
    <text evidence="3">Catalyzes the formation of N(4)-acetylcytidine (ac(4)C) at the wobble position of elongator tRNA(Met), using acetate and ATP as substrates. First activates an acetate ion to form acetyladenylate (Ac-AMP) and then transfers the acetyl group to tRNA to form ac(4)C34.</text>
</comment>
<gene>
    <name evidence="3" type="primary">tmcAL</name>
    <name evidence="4" type="ORF">ACFQ5M_11620</name>
</gene>
<dbReference type="SUPFAM" id="SSF52374">
    <property type="entry name" value="Nucleotidylyl transferase"/>
    <property type="match status" value="1"/>
</dbReference>
<evidence type="ECO:0000256" key="3">
    <source>
        <dbReference type="HAMAP-Rule" id="MF_01539"/>
    </source>
</evidence>
<sequence length="391" mass="44105">MQESKLVGCGIIAEYNPFHNGHVYQLQQARQKSGDAVLVVVMSGNFVQRGELALVDKWTRAQMALAGGADLVIELPFQVASQPADRFSDGAVAILNDLQCQYLAFGTETSHLDYAKLGDAMLQLPQRHDFFVDYKKTYATQLNELLQAELGITLDQPNLLLAASYAKSVAALAHTLTLLPIQRIGVTHDAQETAAQFTSASWLRKQLTTVTNWSAAAPFLPKTSLRLLSQWPTEFLTWSRVFELLKYRITSMTLTELAGIYQVTEGLEHRIKHVIRKCTSFEALLTAVKTKRYTFARLQRVFLYILLNVTDALMLESQLFIHPLGFNYRGQRYLHQVKKQLTLPLVTRLDRQNTKPGAIFYLQNRVDLLIEQLTGQTQNFGRQPINYAIGG</sequence>
<feature type="binding site" evidence="3">
    <location>
        <position position="158"/>
    </location>
    <ligand>
        <name>ATP</name>
        <dbReference type="ChEBI" id="CHEBI:30616"/>
    </ligand>
</feature>
<feature type="binding site" evidence="3">
    <location>
        <begin position="183"/>
        <end position="184"/>
    </location>
    <ligand>
        <name>ATP</name>
        <dbReference type="ChEBI" id="CHEBI:30616"/>
    </ligand>
</feature>
<dbReference type="RefSeq" id="WP_125713193.1">
    <property type="nucleotide sequence ID" value="NZ_JBHTOP010000026.1"/>
</dbReference>
<keyword evidence="3" id="KW-0820">tRNA-binding</keyword>
<dbReference type="InterPro" id="IPR014729">
    <property type="entry name" value="Rossmann-like_a/b/a_fold"/>
</dbReference>
<dbReference type="EMBL" id="JBHTOP010000026">
    <property type="protein sequence ID" value="MFD1672750.1"/>
    <property type="molecule type" value="Genomic_DNA"/>
</dbReference>
<dbReference type="NCBIfam" id="NF010191">
    <property type="entry name" value="PRK13670.1"/>
    <property type="match status" value="1"/>
</dbReference>
<keyword evidence="3" id="KW-0694">RNA-binding</keyword>
<dbReference type="EC" id="6.3.4.-" evidence="3"/>
<name>A0ABW4J9W8_9LACO</name>
<keyword evidence="5" id="KW-1185">Reference proteome</keyword>
<dbReference type="Pfam" id="PF05636">
    <property type="entry name" value="HIGH_NTase1"/>
    <property type="match status" value="1"/>
</dbReference>
<evidence type="ECO:0000256" key="1">
    <source>
        <dbReference type="ARBA" id="ARBA00022598"/>
    </source>
</evidence>
<comment type="caution">
    <text evidence="4">The sequence shown here is derived from an EMBL/GenBank/DDBJ whole genome shotgun (WGS) entry which is preliminary data.</text>
</comment>
<keyword evidence="1 3" id="KW-0436">Ligase</keyword>
<comment type="catalytic activity">
    <reaction evidence="3">
        <text>cytidine(34) in elongator tRNA(Met) + acetate + ATP = N(4)-acetylcytidine(34) in elongator tRNA(Met) + AMP + diphosphate</text>
        <dbReference type="Rhea" id="RHEA:58144"/>
        <dbReference type="Rhea" id="RHEA-COMP:10693"/>
        <dbReference type="Rhea" id="RHEA-COMP:10694"/>
        <dbReference type="ChEBI" id="CHEBI:30089"/>
        <dbReference type="ChEBI" id="CHEBI:30616"/>
        <dbReference type="ChEBI" id="CHEBI:33019"/>
        <dbReference type="ChEBI" id="CHEBI:74900"/>
        <dbReference type="ChEBI" id="CHEBI:82748"/>
        <dbReference type="ChEBI" id="CHEBI:456215"/>
    </reaction>
</comment>
<feature type="binding site" evidence="3">
    <location>
        <begin position="12"/>
        <end position="25"/>
    </location>
    <ligand>
        <name>ATP</name>
        <dbReference type="ChEBI" id="CHEBI:30616"/>
    </ligand>
</feature>
<organism evidence="4 5">
    <name type="scientific">Agrilactobacillus yilanensis</name>
    <dbReference type="NCBI Taxonomy" id="2485997"/>
    <lineage>
        <taxon>Bacteria</taxon>
        <taxon>Bacillati</taxon>
        <taxon>Bacillota</taxon>
        <taxon>Bacilli</taxon>
        <taxon>Lactobacillales</taxon>
        <taxon>Lactobacillaceae</taxon>
        <taxon>Agrilactobacillus</taxon>
    </lineage>
</organism>
<dbReference type="InterPro" id="IPR008513">
    <property type="entry name" value="tRNA(Met)_cyd_acetate_ligase"/>
</dbReference>
<evidence type="ECO:0000256" key="2">
    <source>
        <dbReference type="ARBA" id="ARBA00022694"/>
    </source>
</evidence>
<dbReference type="HAMAP" id="MF_01539">
    <property type="entry name" value="TmcAL"/>
    <property type="match status" value="1"/>
</dbReference>
<comment type="similarity">
    <text evidence="3">Belongs to the TmcAL family.</text>
</comment>
<dbReference type="Proteomes" id="UP001597267">
    <property type="component" value="Unassembled WGS sequence"/>
</dbReference>
<keyword evidence="3" id="KW-0963">Cytoplasm</keyword>
<evidence type="ECO:0000313" key="4">
    <source>
        <dbReference type="EMBL" id="MFD1672750.1"/>
    </source>
</evidence>
<evidence type="ECO:0000313" key="5">
    <source>
        <dbReference type="Proteomes" id="UP001597267"/>
    </source>
</evidence>
<protein>
    <recommendedName>
        <fullName evidence="3">tRNA(Met) cytidine acetate ligase</fullName>
        <ecNumber evidence="3">6.3.4.-</ecNumber>
    </recommendedName>
</protein>
<proteinExistence type="inferred from homology"/>
<feature type="binding site" evidence="3">
    <location>
        <position position="106"/>
    </location>
    <ligand>
        <name>ATP</name>
        <dbReference type="ChEBI" id="CHEBI:30616"/>
    </ligand>
</feature>
<dbReference type="Gene3D" id="3.40.50.620">
    <property type="entry name" value="HUPs"/>
    <property type="match status" value="1"/>
</dbReference>
<keyword evidence="3" id="KW-0547">Nucleotide-binding</keyword>
<comment type="subcellular location">
    <subcellularLocation>
        <location evidence="3">Cytoplasm</location>
    </subcellularLocation>
</comment>
<dbReference type="PANTHER" id="PTHR37825">
    <property type="entry name" value="TRNA(MET) CYTIDINE ACETATE LIGASE"/>
    <property type="match status" value="1"/>
</dbReference>
<accession>A0ABW4J9W8</accession>
<dbReference type="PANTHER" id="PTHR37825:SF1">
    <property type="entry name" value="TRNA(MET) CYTIDINE ACETATE LIGASE"/>
    <property type="match status" value="1"/>
</dbReference>